<feature type="transmembrane region" description="Helical" evidence="2">
    <location>
        <begin position="204"/>
        <end position="230"/>
    </location>
</feature>
<reference evidence="4" key="1">
    <citation type="journal article" date="2019" name="Int. J. Syst. Evol. Microbiol.">
        <title>The Global Catalogue of Microorganisms (GCM) 10K type strain sequencing project: providing services to taxonomists for standard genome sequencing and annotation.</title>
        <authorList>
            <consortium name="The Broad Institute Genomics Platform"/>
            <consortium name="The Broad Institute Genome Sequencing Center for Infectious Disease"/>
            <person name="Wu L."/>
            <person name="Ma J."/>
        </authorList>
    </citation>
    <scope>NUCLEOTIDE SEQUENCE [LARGE SCALE GENOMIC DNA]</scope>
    <source>
        <strain evidence="4">JCM 11650</strain>
    </source>
</reference>
<evidence type="ECO:0000313" key="3">
    <source>
        <dbReference type="EMBL" id="MFD1834580.1"/>
    </source>
</evidence>
<feature type="transmembrane region" description="Helical" evidence="2">
    <location>
        <begin position="20"/>
        <end position="44"/>
    </location>
</feature>
<keyword evidence="2" id="KW-0472">Membrane</keyword>
<evidence type="ECO:0000313" key="4">
    <source>
        <dbReference type="Proteomes" id="UP001597280"/>
    </source>
</evidence>
<keyword evidence="2" id="KW-1133">Transmembrane helix</keyword>
<protein>
    <submittedName>
        <fullName evidence="3">PepSY-associated TM helix domain-containing protein</fullName>
    </submittedName>
</protein>
<dbReference type="PANTHER" id="PTHR34219">
    <property type="entry name" value="IRON-REGULATED INNER MEMBRANE PROTEIN-RELATED"/>
    <property type="match status" value="1"/>
</dbReference>
<comment type="caution">
    <text evidence="3">The sequence shown here is derived from an EMBL/GenBank/DDBJ whole genome shotgun (WGS) entry which is preliminary data.</text>
</comment>
<dbReference type="EMBL" id="JBHUFL010000002">
    <property type="protein sequence ID" value="MFD1834580.1"/>
    <property type="molecule type" value="Genomic_DNA"/>
</dbReference>
<sequence length="478" mass="49955">MPSPRPPARPRWFVPLLLRLHTLAGIVVGPFLIMVALSGALYALSTPLERAVYAHELTAPSARAPLPLADQVAAATAYAGESDVVAVRPAPSPGDTTRVMLAGDGLGESESRGIFVDPGSGEIRGDLTVYGTSGALPLRTWTDQLHRNLHLGEAGRLYSEFAASWLGVVAVAGIGLWIARARRPATRAAVTRPRLRAPGRRRTLSWHAPAGVVLALGMLFLSATGITWSAHAGANVTALRGALDWTAPAVDTALDGTGSGSGAGEHAAHEGHAGHGAGMGDMDMSSMGMGDMAGMDRGEDSPATYDRVLAAARQAGIGSTQVEIRPSETPGTAWVVQEIHRSYPTQVDAVAIDPATLEVVDRADFADYPLMAKLARWGVDLHMGTLFGLVNQLVVAAVALGIAGVVVTGYVMWWQRGRGSRPGRIPARGALRAAPWWSVLAVAAVAVAIGLFLPMIGLGLLAFLVVDQVAARLPRGAR</sequence>
<organism evidence="3 4">
    <name type="scientific">Brachybacterium rhamnosum</name>
    <dbReference type="NCBI Taxonomy" id="173361"/>
    <lineage>
        <taxon>Bacteria</taxon>
        <taxon>Bacillati</taxon>
        <taxon>Actinomycetota</taxon>
        <taxon>Actinomycetes</taxon>
        <taxon>Micrococcales</taxon>
        <taxon>Dermabacteraceae</taxon>
        <taxon>Brachybacterium</taxon>
    </lineage>
</organism>
<proteinExistence type="predicted"/>
<feature type="transmembrane region" description="Helical" evidence="2">
    <location>
        <begin position="161"/>
        <end position="179"/>
    </location>
</feature>
<evidence type="ECO:0000256" key="1">
    <source>
        <dbReference type="SAM" id="MobiDB-lite"/>
    </source>
</evidence>
<evidence type="ECO:0000256" key="2">
    <source>
        <dbReference type="SAM" id="Phobius"/>
    </source>
</evidence>
<keyword evidence="4" id="KW-1185">Reference proteome</keyword>
<keyword evidence="2" id="KW-0812">Transmembrane</keyword>
<dbReference type="RefSeq" id="WP_343903850.1">
    <property type="nucleotide sequence ID" value="NZ_BAAAIS010000002.1"/>
</dbReference>
<accession>A0ABW4PXR6</accession>
<dbReference type="Proteomes" id="UP001597280">
    <property type="component" value="Unassembled WGS sequence"/>
</dbReference>
<feature type="region of interest" description="Disordered" evidence="1">
    <location>
        <begin position="256"/>
        <end position="283"/>
    </location>
</feature>
<feature type="transmembrane region" description="Helical" evidence="2">
    <location>
        <begin position="393"/>
        <end position="413"/>
    </location>
</feature>
<gene>
    <name evidence="3" type="ORF">ACFSDA_05755</name>
</gene>
<dbReference type="PANTHER" id="PTHR34219:SF1">
    <property type="entry name" value="PEPSY DOMAIN-CONTAINING PROTEIN"/>
    <property type="match status" value="1"/>
</dbReference>
<dbReference type="InterPro" id="IPR005625">
    <property type="entry name" value="PepSY-ass_TM"/>
</dbReference>
<name>A0ABW4PXR6_9MICO</name>
<dbReference type="Pfam" id="PF03929">
    <property type="entry name" value="PepSY_TM"/>
    <property type="match status" value="1"/>
</dbReference>
<feature type="transmembrane region" description="Helical" evidence="2">
    <location>
        <begin position="434"/>
        <end position="466"/>
    </location>
</feature>